<dbReference type="EMBL" id="CM046393">
    <property type="protein sequence ID" value="KAI8550395.1"/>
    <property type="molecule type" value="Genomic_DNA"/>
</dbReference>
<keyword evidence="2" id="KW-1185">Reference proteome</keyword>
<protein>
    <submittedName>
        <fullName evidence="1">Uncharacterized protein</fullName>
    </submittedName>
</protein>
<proteinExistence type="predicted"/>
<sequence>MKEFWGGEELTMTSGGDSELPSREEVAAATSTVVMEVDSSSAVTLAQEGVVGEDLVTVVEAGGGVEAAASANEGVEAVGDASESEAARGGFSGLATGSRDTLGSGGDATSSREGATGTPDTPK</sequence>
<gene>
    <name evidence="1" type="ORF">RHMOL_Rhmol06G0102900</name>
</gene>
<dbReference type="Proteomes" id="UP001062846">
    <property type="component" value="Chromosome 6"/>
</dbReference>
<evidence type="ECO:0000313" key="2">
    <source>
        <dbReference type="Proteomes" id="UP001062846"/>
    </source>
</evidence>
<reference evidence="1" key="1">
    <citation type="submission" date="2022-02" db="EMBL/GenBank/DDBJ databases">
        <title>Plant Genome Project.</title>
        <authorList>
            <person name="Zhang R.-G."/>
        </authorList>
    </citation>
    <scope>NUCLEOTIDE SEQUENCE</scope>
    <source>
        <strain evidence="1">AT1</strain>
    </source>
</reference>
<accession>A0ACC0NB04</accession>
<comment type="caution">
    <text evidence="1">The sequence shown here is derived from an EMBL/GenBank/DDBJ whole genome shotgun (WGS) entry which is preliminary data.</text>
</comment>
<name>A0ACC0NB04_RHOML</name>
<evidence type="ECO:0000313" key="1">
    <source>
        <dbReference type="EMBL" id="KAI8550395.1"/>
    </source>
</evidence>
<organism evidence="1 2">
    <name type="scientific">Rhododendron molle</name>
    <name type="common">Chinese azalea</name>
    <name type="synonym">Azalea mollis</name>
    <dbReference type="NCBI Taxonomy" id="49168"/>
    <lineage>
        <taxon>Eukaryota</taxon>
        <taxon>Viridiplantae</taxon>
        <taxon>Streptophyta</taxon>
        <taxon>Embryophyta</taxon>
        <taxon>Tracheophyta</taxon>
        <taxon>Spermatophyta</taxon>
        <taxon>Magnoliopsida</taxon>
        <taxon>eudicotyledons</taxon>
        <taxon>Gunneridae</taxon>
        <taxon>Pentapetalae</taxon>
        <taxon>asterids</taxon>
        <taxon>Ericales</taxon>
        <taxon>Ericaceae</taxon>
        <taxon>Ericoideae</taxon>
        <taxon>Rhodoreae</taxon>
        <taxon>Rhododendron</taxon>
    </lineage>
</organism>